<evidence type="ECO:0000256" key="1">
    <source>
        <dbReference type="SAM" id="MobiDB-lite"/>
    </source>
</evidence>
<organism evidence="2 3">
    <name type="scientific">Streptomyces albus</name>
    <dbReference type="NCBI Taxonomy" id="1888"/>
    <lineage>
        <taxon>Bacteria</taxon>
        <taxon>Bacillati</taxon>
        <taxon>Actinomycetota</taxon>
        <taxon>Actinomycetes</taxon>
        <taxon>Kitasatosporales</taxon>
        <taxon>Streptomycetaceae</taxon>
        <taxon>Streptomyces</taxon>
    </lineage>
</organism>
<feature type="compositionally biased region" description="Basic and acidic residues" evidence="1">
    <location>
        <begin position="263"/>
        <end position="282"/>
    </location>
</feature>
<reference evidence="2 3" key="1">
    <citation type="submission" date="2018-10" db="EMBL/GenBank/DDBJ databases">
        <title>Isolation of pseudouridimycin from Streptomyces albus DSM 40763.</title>
        <authorList>
            <person name="Rosenqvist P."/>
            <person name="Metsae-Ketelae M."/>
            <person name="Virta P."/>
        </authorList>
    </citation>
    <scope>NUCLEOTIDE SEQUENCE [LARGE SCALE GENOMIC DNA]</scope>
    <source>
        <strain evidence="2 3">DSM 40763</strain>
    </source>
</reference>
<dbReference type="Proteomes" id="UP000298111">
    <property type="component" value="Unassembled WGS sequence"/>
</dbReference>
<feature type="compositionally biased region" description="Low complexity" evidence="1">
    <location>
        <begin position="283"/>
        <end position="292"/>
    </location>
</feature>
<comment type="caution">
    <text evidence="2">The sequence shown here is derived from an EMBL/GenBank/DDBJ whole genome shotgun (WGS) entry which is preliminary data.</text>
</comment>
<dbReference type="RefSeq" id="WP_033229368.1">
    <property type="nucleotide sequence ID" value="NZ_BBQG01000051.1"/>
</dbReference>
<dbReference type="AlphaFoldDB" id="A0A8H1QTV6"/>
<feature type="compositionally biased region" description="Basic and acidic residues" evidence="1">
    <location>
        <begin position="186"/>
        <end position="248"/>
    </location>
</feature>
<feature type="region of interest" description="Disordered" evidence="1">
    <location>
        <begin position="149"/>
        <end position="307"/>
    </location>
</feature>
<accession>A0A8H1QTV6</accession>
<evidence type="ECO:0000313" key="2">
    <source>
        <dbReference type="EMBL" id="TGG85463.1"/>
    </source>
</evidence>
<protein>
    <submittedName>
        <fullName evidence="2">Uncharacterized protein</fullName>
    </submittedName>
</protein>
<evidence type="ECO:0000313" key="3">
    <source>
        <dbReference type="Proteomes" id="UP000298111"/>
    </source>
</evidence>
<dbReference type="EMBL" id="RCIY01000044">
    <property type="protein sequence ID" value="TGG85463.1"/>
    <property type="molecule type" value="Genomic_DNA"/>
</dbReference>
<feature type="compositionally biased region" description="Basic and acidic residues" evidence="1">
    <location>
        <begin position="293"/>
        <end position="307"/>
    </location>
</feature>
<name>A0A8H1QTV6_9ACTN</name>
<proteinExistence type="predicted"/>
<gene>
    <name evidence="2" type="ORF">D8771_09770</name>
</gene>
<sequence>MDLDAVTDELYGLPPEDFTAVRDRRAQEARKSGDRELSGRIRRLRRPTLAAWACNLLVRDRPEETRLLLELGEELRRAHRDLDGAQLRQLSAEQHRITARLAREAADLTARAGHRIGDDAQREVTETLHAVLADPRAAGEWAAGRLDRPLPAPVGFAPDTAAPAPSRRPKATRTEKPAQRPAAEAPARDRGGAERARREQHKEADRARERARAAERELRAREKDHETAETEAHRADTRRQETEEEVARLTEQLDQARAQQRQARTEARGAHDRLRRAERALTEARQQAGRAAGRAEDAGDGKPRSRE</sequence>
<dbReference type="GeneID" id="75180440"/>